<feature type="transmembrane region" description="Helical" evidence="6">
    <location>
        <begin position="106"/>
        <end position="123"/>
    </location>
</feature>
<feature type="transmembrane region" description="Helical" evidence="6">
    <location>
        <begin position="77"/>
        <end position="97"/>
    </location>
</feature>
<dbReference type="InterPro" id="IPR051598">
    <property type="entry name" value="TSUP/Inactive_protease-like"/>
</dbReference>
<dbReference type="GO" id="GO:0005886">
    <property type="term" value="C:plasma membrane"/>
    <property type="evidence" value="ECO:0007669"/>
    <property type="project" value="UniProtKB-SubCell"/>
</dbReference>
<evidence type="ECO:0000313" key="8">
    <source>
        <dbReference type="Proteomes" id="UP000525923"/>
    </source>
</evidence>
<keyword evidence="5 6" id="KW-0472">Membrane</keyword>
<reference evidence="7 8" key="1">
    <citation type="submission" date="2020-08" db="EMBL/GenBank/DDBJ databases">
        <title>Genomic Encyclopedia of Type Strains, Phase IV (KMG-IV): sequencing the most valuable type-strain genomes for metagenomic binning, comparative biology and taxonomic classification.</title>
        <authorList>
            <person name="Goeker M."/>
        </authorList>
    </citation>
    <scope>NUCLEOTIDE SEQUENCE [LARGE SCALE GENOMIC DNA]</scope>
    <source>
        <strain evidence="7 8">DSM 15895</strain>
    </source>
</reference>
<keyword evidence="4 6" id="KW-1133">Transmembrane helix</keyword>
<evidence type="ECO:0000256" key="2">
    <source>
        <dbReference type="ARBA" id="ARBA00009142"/>
    </source>
</evidence>
<dbReference type="InterPro" id="IPR002781">
    <property type="entry name" value="TM_pro_TauE-like"/>
</dbReference>
<dbReference type="RefSeq" id="WP_135501413.1">
    <property type="nucleotide sequence ID" value="NZ_CP181055.1"/>
</dbReference>
<dbReference type="Proteomes" id="UP000525923">
    <property type="component" value="Unassembled WGS sequence"/>
</dbReference>
<dbReference type="Pfam" id="PF01925">
    <property type="entry name" value="TauE"/>
    <property type="match status" value="1"/>
</dbReference>
<gene>
    <name evidence="7" type="ORF">HNQ44_002354</name>
</gene>
<keyword evidence="8" id="KW-1185">Reference proteome</keyword>
<dbReference type="PANTHER" id="PTHR43701">
    <property type="entry name" value="MEMBRANE TRANSPORTER PROTEIN MJ0441-RELATED"/>
    <property type="match status" value="1"/>
</dbReference>
<evidence type="ECO:0000256" key="6">
    <source>
        <dbReference type="RuleBase" id="RU363041"/>
    </source>
</evidence>
<keyword evidence="6" id="KW-1003">Cell membrane</keyword>
<evidence type="ECO:0000256" key="4">
    <source>
        <dbReference type="ARBA" id="ARBA00022989"/>
    </source>
</evidence>
<organism evidence="7 8">
    <name type="scientific">Planococcus koreensis</name>
    <dbReference type="NCBI Taxonomy" id="112331"/>
    <lineage>
        <taxon>Bacteria</taxon>
        <taxon>Bacillati</taxon>
        <taxon>Bacillota</taxon>
        <taxon>Bacilli</taxon>
        <taxon>Bacillales</taxon>
        <taxon>Caryophanaceae</taxon>
        <taxon>Planococcus</taxon>
    </lineage>
</organism>
<comment type="similarity">
    <text evidence="2 6">Belongs to the 4-toluene sulfonate uptake permease (TSUP) (TC 2.A.102) family.</text>
</comment>
<feature type="transmembrane region" description="Helical" evidence="6">
    <location>
        <begin position="187"/>
        <end position="210"/>
    </location>
</feature>
<protein>
    <recommendedName>
        <fullName evidence="6">Probable membrane transporter protein</fullName>
    </recommendedName>
</protein>
<comment type="caution">
    <text evidence="7">The sequence shown here is derived from an EMBL/GenBank/DDBJ whole genome shotgun (WGS) entry which is preliminary data.</text>
</comment>
<name>A0A7W8FSU3_9BACL</name>
<dbReference type="AlphaFoldDB" id="A0A7W8FSU3"/>
<feature type="transmembrane region" description="Helical" evidence="6">
    <location>
        <begin position="50"/>
        <end position="71"/>
    </location>
</feature>
<sequence>MEFVLLAIAGLFSGIVGALIGLGGGVILVPAMLFLGTAVAFFPDLSPQQIVGLSVIMMIFTGLSSTLSYMKVKTVDYRSALIFFAGSAPGTVVGAFVNKGLDLPSFNLYFGILLVFLSLLLLVRDKLKAVYWFVENGKKNTFTDSMNKEYIYGYPIWFALLLTFGVGFASGLFGIGGGSIMVPAMILLFLFPPHVAVGTSMLMVFLSSIINSITHISLGNVPWIYTLAIVPSAYIGAKIGASLNKKMKSETLVVILRIALLILGLRSIYEGLFSF</sequence>
<evidence type="ECO:0000256" key="3">
    <source>
        <dbReference type="ARBA" id="ARBA00022692"/>
    </source>
</evidence>
<dbReference type="PANTHER" id="PTHR43701:SF2">
    <property type="entry name" value="MEMBRANE TRANSPORTER PROTEIN YJNA-RELATED"/>
    <property type="match status" value="1"/>
</dbReference>
<accession>A0A7W8FSU3</accession>
<evidence type="ECO:0000313" key="7">
    <source>
        <dbReference type="EMBL" id="MBB5180909.1"/>
    </source>
</evidence>
<keyword evidence="3 6" id="KW-0812">Transmembrane</keyword>
<evidence type="ECO:0000256" key="1">
    <source>
        <dbReference type="ARBA" id="ARBA00004141"/>
    </source>
</evidence>
<feature type="transmembrane region" description="Helical" evidence="6">
    <location>
        <begin position="154"/>
        <end position="175"/>
    </location>
</feature>
<feature type="transmembrane region" description="Helical" evidence="6">
    <location>
        <begin position="252"/>
        <end position="269"/>
    </location>
</feature>
<comment type="subcellular location">
    <subcellularLocation>
        <location evidence="6">Cell membrane</location>
        <topology evidence="6">Multi-pass membrane protein</topology>
    </subcellularLocation>
    <subcellularLocation>
        <location evidence="1">Membrane</location>
        <topology evidence="1">Multi-pass membrane protein</topology>
    </subcellularLocation>
</comment>
<feature type="transmembrane region" description="Helical" evidence="6">
    <location>
        <begin position="222"/>
        <end position="240"/>
    </location>
</feature>
<proteinExistence type="inferred from homology"/>
<dbReference type="OrthoDB" id="9780109at2"/>
<evidence type="ECO:0000256" key="5">
    <source>
        <dbReference type="ARBA" id="ARBA00023136"/>
    </source>
</evidence>
<dbReference type="EMBL" id="JACHHE010000006">
    <property type="protein sequence ID" value="MBB5180909.1"/>
    <property type="molecule type" value="Genomic_DNA"/>
</dbReference>